<dbReference type="KEGG" id="pprc:PFLCHA0_c40300"/>
<evidence type="ECO:0000256" key="1">
    <source>
        <dbReference type="SAM" id="Phobius"/>
    </source>
</evidence>
<reference evidence="4" key="1">
    <citation type="journal article" date="2014" name="Genome Announc.">
        <title>Full-genome sequence of the plant growth-promoting bacterium Pseudomonas protegens CHA0.</title>
        <authorList>
            <person name="Jousset A."/>
            <person name="Schuldes J."/>
            <person name="Keel C."/>
            <person name="Maurhofer M."/>
            <person name="Daniel R."/>
            <person name="Scheu S."/>
            <person name="Thuermer A."/>
        </authorList>
    </citation>
    <scope>NUCLEOTIDE SEQUENCE [LARGE SCALE GENOMIC DNA]</scope>
    <source>
        <strain evidence="4">DSM 19095 / LMG 27888 / CFBP 6595 / CHA0</strain>
    </source>
</reference>
<dbReference type="RefSeq" id="WP_015636339.1">
    <property type="nucleotide sequence ID" value="NC_021237.1"/>
</dbReference>
<gene>
    <name evidence="3" type="ORF">PFLCHA0_c40300</name>
</gene>
<dbReference type="eggNOG" id="COG3239">
    <property type="taxonomic scope" value="Bacteria"/>
</dbReference>
<proteinExistence type="predicted"/>
<dbReference type="GeneID" id="57477040"/>
<evidence type="ECO:0000313" key="3">
    <source>
        <dbReference type="EMBL" id="AGL85796.1"/>
    </source>
</evidence>
<keyword evidence="1" id="KW-1133">Transmembrane helix</keyword>
<evidence type="ECO:0000259" key="2">
    <source>
        <dbReference type="Pfam" id="PF00487"/>
    </source>
</evidence>
<evidence type="ECO:0000313" key="4">
    <source>
        <dbReference type="Proteomes" id="UP000013940"/>
    </source>
</evidence>
<dbReference type="Pfam" id="PF00487">
    <property type="entry name" value="FA_desaturase"/>
    <property type="match status" value="1"/>
</dbReference>
<keyword evidence="1" id="KW-0812">Transmembrane</keyword>
<dbReference type="AlphaFoldDB" id="A0A2C9EQ57"/>
<feature type="domain" description="Fatty acid desaturase" evidence="2">
    <location>
        <begin position="70"/>
        <end position="334"/>
    </location>
</feature>
<feature type="transmembrane region" description="Helical" evidence="1">
    <location>
        <begin position="157"/>
        <end position="178"/>
    </location>
</feature>
<organism evidence="3 4">
    <name type="scientific">Pseudomonas protegens (strain DSM 19095 / LMG 27888 / CFBP 6595 / CHA0)</name>
    <dbReference type="NCBI Taxonomy" id="1124983"/>
    <lineage>
        <taxon>Bacteria</taxon>
        <taxon>Pseudomonadati</taxon>
        <taxon>Pseudomonadota</taxon>
        <taxon>Gammaproteobacteria</taxon>
        <taxon>Pseudomonadales</taxon>
        <taxon>Pseudomonadaceae</taxon>
        <taxon>Pseudomonas</taxon>
    </lineage>
</organism>
<accession>A0A2C9EQ57</accession>
<keyword evidence="1" id="KW-0472">Membrane</keyword>
<name>A0A2C9EQ57_PSEPH</name>
<dbReference type="EMBL" id="CP003190">
    <property type="protein sequence ID" value="AGL85796.1"/>
    <property type="molecule type" value="Genomic_DNA"/>
</dbReference>
<dbReference type="Proteomes" id="UP000013940">
    <property type="component" value="Chromosome"/>
</dbReference>
<sequence>MNSIEKELDCGRSVTDQQKIEEVTRQITEHGNELRRRYPVLNYQNALGASAMAVSVTVMVVTGVLYVKGIMPAWLCILVNALSTSIIHELEHDLIHRLYFRKQPLAHNFMMLLCWLTRPGMPSPWLRRGLHFHHHKESGTATDVEAWITTSGNPWGILRLLKLMDGFLFGFVNAVCAPGWRQKMKLLARIIRLNTPFGLLYWGSWYVFLGYHLSTWLGGLAGVPPPSSPLVLQVMNVIDCVVVIVVAPNMIRQFCLYFISSNMHYYGDVAPRNALQQTQVMNHWLLWPFQLFCFNFGSTHSIHHFVVKDPFYLRQMTAPYAHEVMAKAGVRFNDFGTYKRANRFKLDTVHFQSRG</sequence>
<protein>
    <submittedName>
        <fullName evidence="3">Fatty acid desaturase domain protein</fullName>
    </submittedName>
</protein>
<dbReference type="HOGENOM" id="CLU_823536_0_0_6"/>
<dbReference type="GO" id="GO:0006629">
    <property type="term" value="P:lipid metabolic process"/>
    <property type="evidence" value="ECO:0007669"/>
    <property type="project" value="InterPro"/>
</dbReference>
<dbReference type="InterPro" id="IPR005804">
    <property type="entry name" value="FA_desaturase_dom"/>
</dbReference>
<feature type="transmembrane region" description="Helical" evidence="1">
    <location>
        <begin position="199"/>
        <end position="218"/>
    </location>
</feature>
<feature type="transmembrane region" description="Helical" evidence="1">
    <location>
        <begin position="230"/>
        <end position="251"/>
    </location>
</feature>
<feature type="transmembrane region" description="Helical" evidence="1">
    <location>
        <begin position="45"/>
        <end position="65"/>
    </location>
</feature>